<dbReference type="HOGENOM" id="CLU_166246_3_2_1"/>
<dbReference type="InParanoid" id="L2GY67"/>
<comment type="similarity">
    <text evidence="1">Belongs to the TFB5 family.</text>
</comment>
<gene>
    <name evidence="2" type="ORF">VCUG_00458</name>
</gene>
<dbReference type="EMBL" id="GL877408">
    <property type="protein sequence ID" value="ELA48035.1"/>
    <property type="molecule type" value="Genomic_DNA"/>
</dbReference>
<dbReference type="Proteomes" id="UP000011081">
    <property type="component" value="Unassembled WGS sequence"/>
</dbReference>
<keyword evidence="1" id="KW-0805">Transcription regulation</keyword>
<keyword evidence="1" id="KW-0227">DNA damage</keyword>
<dbReference type="AlphaFoldDB" id="L2GY67"/>
<organism evidence="2 3">
    <name type="scientific">Vavraia culicis (isolate floridensis)</name>
    <name type="common">Microsporidian parasite</name>
    <dbReference type="NCBI Taxonomy" id="948595"/>
    <lineage>
        <taxon>Eukaryota</taxon>
        <taxon>Fungi</taxon>
        <taxon>Fungi incertae sedis</taxon>
        <taxon>Microsporidia</taxon>
        <taxon>Pleistophoridae</taxon>
        <taxon>Vavraia</taxon>
    </lineage>
</organism>
<protein>
    <recommendedName>
        <fullName evidence="1">General transcription and DNA repair factor IIH subunit TFB5</fullName>
    </recommendedName>
</protein>
<dbReference type="Gene3D" id="3.30.70.1220">
    <property type="entry name" value="TFB5-like"/>
    <property type="match status" value="1"/>
</dbReference>
<dbReference type="GeneID" id="19878345"/>
<dbReference type="OrthoDB" id="354at2759"/>
<proteinExistence type="inferred from homology"/>
<reference evidence="3" key="1">
    <citation type="submission" date="2011-03" db="EMBL/GenBank/DDBJ databases">
        <title>The genome sequence of Vavraia culicis strain floridensis.</title>
        <authorList>
            <consortium name="The Broad Institute Genome Sequencing Platform"/>
            <person name="Cuomo C."/>
            <person name="Becnel J."/>
            <person name="Sanscrainte N."/>
            <person name="Young S.K."/>
            <person name="Zeng Q."/>
            <person name="Gargeya S."/>
            <person name="Fitzgerald M."/>
            <person name="Haas B."/>
            <person name="Abouelleil A."/>
            <person name="Alvarado L."/>
            <person name="Arachchi H.M."/>
            <person name="Berlin A."/>
            <person name="Chapman S.B."/>
            <person name="Gearin G."/>
            <person name="Goldberg J."/>
            <person name="Griggs A."/>
            <person name="Gujja S."/>
            <person name="Hansen M."/>
            <person name="Heiman D."/>
            <person name="Howarth C."/>
            <person name="Larimer J."/>
            <person name="Lui A."/>
            <person name="MacDonald P.J.P."/>
            <person name="McCowen C."/>
            <person name="Montmayeur A."/>
            <person name="Murphy C."/>
            <person name="Neiman D."/>
            <person name="Pearson M."/>
            <person name="Priest M."/>
            <person name="Roberts A."/>
            <person name="Saif S."/>
            <person name="Shea T."/>
            <person name="Sisk P."/>
            <person name="Stolte C."/>
            <person name="Sykes S."/>
            <person name="Wortman J."/>
            <person name="Nusbaum C."/>
            <person name="Birren B."/>
        </authorList>
    </citation>
    <scope>NUCLEOTIDE SEQUENCE [LARGE SCALE GENOMIC DNA]</scope>
    <source>
        <strain evidence="3">floridensis</strain>
    </source>
</reference>
<dbReference type="Pfam" id="PF06331">
    <property type="entry name" value="Tfb5"/>
    <property type="match status" value="1"/>
</dbReference>
<evidence type="ECO:0000313" key="3">
    <source>
        <dbReference type="Proteomes" id="UP000011081"/>
    </source>
</evidence>
<dbReference type="OMA" id="RATKGTY"/>
<comment type="subunit">
    <text evidence="1">Component of the 7-subunit TFIIH core complex.</text>
</comment>
<keyword evidence="3" id="KW-1185">Reference proteome</keyword>
<keyword evidence="1" id="KW-0234">DNA repair</keyword>
<keyword evidence="1" id="KW-0804">Transcription</keyword>
<keyword evidence="1" id="KW-0539">Nucleus</keyword>
<evidence type="ECO:0000313" key="2">
    <source>
        <dbReference type="EMBL" id="ELA48035.1"/>
    </source>
</evidence>
<dbReference type="VEuPathDB" id="MicrosporidiaDB:VCUG_00458"/>
<dbReference type="SUPFAM" id="SSF142897">
    <property type="entry name" value="TFB5-like"/>
    <property type="match status" value="1"/>
</dbReference>
<comment type="function">
    <text evidence="1">In NER, TFIIH acts by opening DNA around the lesion to allow the excision of the damaged oligonucleotide and its replacement by a new DNA fragment. In transcription, TFIIH has an essential role in transcription initiation. When the pre-initiation complex (PIC) has been established, TFIIH is required for promoter opening and promoter escape.</text>
</comment>
<dbReference type="GO" id="GO:0006367">
    <property type="term" value="P:transcription initiation at RNA polymerase II promoter"/>
    <property type="evidence" value="ECO:0007669"/>
    <property type="project" value="UniProtKB-UniRule"/>
</dbReference>
<evidence type="ECO:0000256" key="1">
    <source>
        <dbReference type="RuleBase" id="RU368032"/>
    </source>
</evidence>
<dbReference type="GO" id="GO:0000439">
    <property type="term" value="C:transcription factor TFIIH core complex"/>
    <property type="evidence" value="ECO:0007669"/>
    <property type="project" value="UniProtKB-UniRule"/>
</dbReference>
<accession>L2GY67</accession>
<dbReference type="InterPro" id="IPR035935">
    <property type="entry name" value="TFB5-like_sf"/>
</dbReference>
<sequence>MVRATKGTYIKTEMSIKEIIMFINETDNVVIEEIKDNAVFIQPNKIDMLKLKIENCLNSTYKHIEQQ</sequence>
<dbReference type="RefSeq" id="XP_008073480.1">
    <property type="nucleotide sequence ID" value="XM_008075289.1"/>
</dbReference>
<dbReference type="InterPro" id="IPR009400">
    <property type="entry name" value="TFIIH_TTDA/Tfb5"/>
</dbReference>
<comment type="subcellular location">
    <subcellularLocation>
        <location evidence="1">Nucleus</location>
    </subcellularLocation>
</comment>
<name>L2GY67_VAVCU</name>
<dbReference type="SMART" id="SM01395">
    <property type="entry name" value="Tbf5"/>
    <property type="match status" value="1"/>
</dbReference>
<dbReference type="GO" id="GO:0006289">
    <property type="term" value="P:nucleotide-excision repair"/>
    <property type="evidence" value="ECO:0007669"/>
    <property type="project" value="InterPro"/>
</dbReference>